<dbReference type="Proteomes" id="UP000178606">
    <property type="component" value="Unassembled WGS sequence"/>
</dbReference>
<proteinExistence type="inferred from homology"/>
<comment type="caution">
    <text evidence="6">The sequence shown here is derived from an EMBL/GenBank/DDBJ whole genome shotgun (WGS) entry which is preliminary data.</text>
</comment>
<keyword evidence="3" id="KW-0378">Hydrolase</keyword>
<protein>
    <recommendedName>
        <fullName evidence="8">Creatininase</fullName>
    </recommendedName>
</protein>
<evidence type="ECO:0000256" key="5">
    <source>
        <dbReference type="ARBA" id="ARBA00024029"/>
    </source>
</evidence>
<dbReference type="InterPro" id="IPR003785">
    <property type="entry name" value="Creatininase/forma_Hydrolase"/>
</dbReference>
<comment type="cofactor">
    <cofactor evidence="1">
        <name>Zn(2+)</name>
        <dbReference type="ChEBI" id="CHEBI:29105"/>
    </cofactor>
</comment>
<evidence type="ECO:0000256" key="4">
    <source>
        <dbReference type="ARBA" id="ARBA00022833"/>
    </source>
</evidence>
<sequence>MPERRKRVFIGDLTRKEFRQGIESGAVRAAIVPTAATEQHLEHLEMIHDTASVTCVAGQAALRLHPQVVVATTIPIGVSEHWMAHRGTLTVRAEVFTEYVYDVCDALKRGGVTNILILNGHGGNVKPMMARMDEYRARLGVNVRFNSYWDVYDTSHAALMETKRLPGHADEYETSMAMALFPERVHAEDIDDPAARLATREKGLALIEPAVAGVAEILRKMIAGEPVDLVPSTFREGERRSMV</sequence>
<comment type="similarity">
    <text evidence="5">Belongs to the creatininase superfamily.</text>
</comment>
<keyword evidence="2" id="KW-0479">Metal-binding</keyword>
<evidence type="ECO:0008006" key="8">
    <source>
        <dbReference type="Google" id="ProtNLM"/>
    </source>
</evidence>
<dbReference type="EMBL" id="MFKF01000188">
    <property type="protein sequence ID" value="OGG51274.1"/>
    <property type="molecule type" value="Genomic_DNA"/>
</dbReference>
<dbReference type="SUPFAM" id="SSF102215">
    <property type="entry name" value="Creatininase"/>
    <property type="match status" value="1"/>
</dbReference>
<evidence type="ECO:0000256" key="2">
    <source>
        <dbReference type="ARBA" id="ARBA00022723"/>
    </source>
</evidence>
<dbReference type="Pfam" id="PF02633">
    <property type="entry name" value="Creatininase"/>
    <property type="match status" value="1"/>
</dbReference>
<accession>A0A1F6CQ46</accession>
<name>A0A1F6CQ46_HANXR</name>
<dbReference type="AlphaFoldDB" id="A0A1F6CQ46"/>
<dbReference type="PANTHER" id="PTHR35005">
    <property type="entry name" value="3-DEHYDRO-SCYLLO-INOSOSE HYDROLASE"/>
    <property type="match status" value="1"/>
</dbReference>
<dbReference type="GO" id="GO:0046872">
    <property type="term" value="F:metal ion binding"/>
    <property type="evidence" value="ECO:0007669"/>
    <property type="project" value="UniProtKB-KW"/>
</dbReference>
<evidence type="ECO:0000313" key="6">
    <source>
        <dbReference type="EMBL" id="OGG51274.1"/>
    </source>
</evidence>
<dbReference type="Gene3D" id="3.40.50.10310">
    <property type="entry name" value="Creatininase"/>
    <property type="match status" value="1"/>
</dbReference>
<evidence type="ECO:0000313" key="7">
    <source>
        <dbReference type="Proteomes" id="UP000178606"/>
    </source>
</evidence>
<keyword evidence="4" id="KW-0862">Zinc</keyword>
<dbReference type="GO" id="GO:0009231">
    <property type="term" value="P:riboflavin biosynthetic process"/>
    <property type="evidence" value="ECO:0007669"/>
    <property type="project" value="TreeGrafter"/>
</dbReference>
<gene>
    <name evidence="6" type="ORF">A3F84_22570</name>
</gene>
<dbReference type="InterPro" id="IPR024087">
    <property type="entry name" value="Creatininase-like_sf"/>
</dbReference>
<reference evidence="6 7" key="1">
    <citation type="journal article" date="2016" name="Nat. Commun.">
        <title>Thousands of microbial genomes shed light on interconnected biogeochemical processes in an aquifer system.</title>
        <authorList>
            <person name="Anantharaman K."/>
            <person name="Brown C.T."/>
            <person name="Hug L.A."/>
            <person name="Sharon I."/>
            <person name="Castelle C.J."/>
            <person name="Probst A.J."/>
            <person name="Thomas B.C."/>
            <person name="Singh A."/>
            <person name="Wilkins M.J."/>
            <person name="Karaoz U."/>
            <person name="Brodie E.L."/>
            <person name="Williams K.H."/>
            <person name="Hubbard S.S."/>
            <person name="Banfield J.F."/>
        </authorList>
    </citation>
    <scope>NUCLEOTIDE SEQUENCE [LARGE SCALE GENOMIC DNA]</scope>
    <source>
        <strain evidence="7">RIFCSPLOWO2_12_FULL_64_10</strain>
    </source>
</reference>
<evidence type="ECO:0000256" key="1">
    <source>
        <dbReference type="ARBA" id="ARBA00001947"/>
    </source>
</evidence>
<evidence type="ECO:0000256" key="3">
    <source>
        <dbReference type="ARBA" id="ARBA00022801"/>
    </source>
</evidence>
<organism evidence="6 7">
    <name type="scientific">Handelsmanbacteria sp. (strain RIFCSPLOWO2_12_FULL_64_10)</name>
    <dbReference type="NCBI Taxonomy" id="1817868"/>
    <lineage>
        <taxon>Bacteria</taxon>
        <taxon>Candidatus Handelsmaniibacteriota</taxon>
    </lineage>
</organism>
<dbReference type="GO" id="GO:0016811">
    <property type="term" value="F:hydrolase activity, acting on carbon-nitrogen (but not peptide) bonds, in linear amides"/>
    <property type="evidence" value="ECO:0007669"/>
    <property type="project" value="TreeGrafter"/>
</dbReference>
<dbReference type="PANTHER" id="PTHR35005:SF1">
    <property type="entry name" value="2-AMINO-5-FORMYLAMINO-6-RIBOSYLAMINOPYRIMIDIN-4(3H)-ONE 5'-MONOPHOSPHATE DEFORMYLASE"/>
    <property type="match status" value="1"/>
</dbReference>